<keyword evidence="1" id="KW-0472">Membrane</keyword>
<accession>A0A974S764</accession>
<organism evidence="3">
    <name type="scientific">Phenylobacterium glaciei</name>
    <dbReference type="NCBI Taxonomy" id="2803784"/>
    <lineage>
        <taxon>Bacteria</taxon>
        <taxon>Pseudomonadati</taxon>
        <taxon>Pseudomonadota</taxon>
        <taxon>Alphaproteobacteria</taxon>
        <taxon>Caulobacterales</taxon>
        <taxon>Caulobacteraceae</taxon>
        <taxon>Phenylobacterium</taxon>
    </lineage>
</organism>
<dbReference type="InterPro" id="IPR005804">
    <property type="entry name" value="FA_desaturase_dom"/>
</dbReference>
<name>A0A974S764_9CAUL</name>
<dbReference type="GO" id="GO:0006629">
    <property type="term" value="P:lipid metabolic process"/>
    <property type="evidence" value="ECO:0007669"/>
    <property type="project" value="InterPro"/>
</dbReference>
<dbReference type="Pfam" id="PF00487">
    <property type="entry name" value="FA_desaturase"/>
    <property type="match status" value="1"/>
</dbReference>
<dbReference type="EMBL" id="CP068570">
    <property type="protein sequence ID" value="QQZ49370.1"/>
    <property type="molecule type" value="Genomic_DNA"/>
</dbReference>
<evidence type="ECO:0000256" key="1">
    <source>
        <dbReference type="SAM" id="Phobius"/>
    </source>
</evidence>
<feature type="transmembrane region" description="Helical" evidence="1">
    <location>
        <begin position="6"/>
        <end position="27"/>
    </location>
</feature>
<dbReference type="PANTHER" id="PTHR32100">
    <property type="entry name" value="OMEGA-6 FATTY ACID DESATURASE, CHLOROPLASTIC"/>
    <property type="match status" value="1"/>
</dbReference>
<reference evidence="3" key="1">
    <citation type="submission" date="2021-01" db="EMBL/GenBank/DDBJ databases">
        <title>Genome sequence of Phenylobacterium sp. 20VBR1 isolated from a valley glaceir, Ny-Alesund, Svalbard.</title>
        <authorList>
            <person name="Thomas F.A."/>
            <person name="Krishnan K.P."/>
            <person name="Sinha R.K."/>
        </authorList>
    </citation>
    <scope>NUCLEOTIDE SEQUENCE</scope>
    <source>
        <strain evidence="3">20VBR1</strain>
    </source>
</reference>
<sequence length="84" mass="9623">MASHFGLWWLALLLAVPAALFLVRLFMVQHDCSHRAFFRNRHANDWIGRVIGVLTLTPYDCWRQTHAIHHATSGDLDRRGLGTS</sequence>
<keyword evidence="1" id="KW-0812">Transmembrane</keyword>
<feature type="domain" description="Fatty acid desaturase" evidence="2">
    <location>
        <begin position="8"/>
        <end position="75"/>
    </location>
</feature>
<proteinExistence type="predicted"/>
<evidence type="ECO:0000259" key="2">
    <source>
        <dbReference type="Pfam" id="PF00487"/>
    </source>
</evidence>
<dbReference type="InterPro" id="IPR012171">
    <property type="entry name" value="Fatty_acid_desaturase"/>
</dbReference>
<keyword evidence="1" id="KW-1133">Transmembrane helix</keyword>
<dbReference type="GO" id="GO:0016491">
    <property type="term" value="F:oxidoreductase activity"/>
    <property type="evidence" value="ECO:0007669"/>
    <property type="project" value="InterPro"/>
</dbReference>
<evidence type="ECO:0000313" key="3">
    <source>
        <dbReference type="EMBL" id="QQZ49370.1"/>
    </source>
</evidence>
<dbReference type="AlphaFoldDB" id="A0A974S764"/>
<gene>
    <name evidence="3" type="ORF">JKL49_20450</name>
</gene>
<protein>
    <submittedName>
        <fullName evidence="3">Fatty acid desaturase</fullName>
    </submittedName>
</protein>